<reference evidence="1 2" key="1">
    <citation type="journal article" date="2023" name="Sci. Data">
        <title>Genome assembly of the Korean intertidal mud-creeper Batillaria attramentaria.</title>
        <authorList>
            <person name="Patra A.K."/>
            <person name="Ho P.T."/>
            <person name="Jun S."/>
            <person name="Lee S.J."/>
            <person name="Kim Y."/>
            <person name="Won Y.J."/>
        </authorList>
    </citation>
    <scope>NUCLEOTIDE SEQUENCE [LARGE SCALE GENOMIC DNA]</scope>
    <source>
        <strain evidence="1">Wonlab-2016</strain>
    </source>
</reference>
<dbReference type="EMBL" id="JACVVK020000162">
    <property type="protein sequence ID" value="KAK7487574.1"/>
    <property type="molecule type" value="Genomic_DNA"/>
</dbReference>
<dbReference type="AlphaFoldDB" id="A0ABD0KK86"/>
<name>A0ABD0KK86_9CAEN</name>
<protein>
    <submittedName>
        <fullName evidence="1">Uncharacterized protein</fullName>
    </submittedName>
</protein>
<proteinExistence type="predicted"/>
<feature type="non-terminal residue" evidence="1">
    <location>
        <position position="1"/>
    </location>
</feature>
<keyword evidence="2" id="KW-1185">Reference proteome</keyword>
<accession>A0ABD0KK86</accession>
<sequence length="87" mass="9595">LTGQVDPSLSHAHLVPLLPPRPLLVMQHVHPRTCASLPLRRVKRETRPLADLKGANQKLSPFAPPKSEAHYGGVSSLAAYPAWVRRH</sequence>
<comment type="caution">
    <text evidence="1">The sequence shown here is derived from an EMBL/GenBank/DDBJ whole genome shotgun (WGS) entry which is preliminary data.</text>
</comment>
<evidence type="ECO:0000313" key="2">
    <source>
        <dbReference type="Proteomes" id="UP001519460"/>
    </source>
</evidence>
<organism evidence="1 2">
    <name type="scientific">Batillaria attramentaria</name>
    <dbReference type="NCBI Taxonomy" id="370345"/>
    <lineage>
        <taxon>Eukaryota</taxon>
        <taxon>Metazoa</taxon>
        <taxon>Spiralia</taxon>
        <taxon>Lophotrochozoa</taxon>
        <taxon>Mollusca</taxon>
        <taxon>Gastropoda</taxon>
        <taxon>Caenogastropoda</taxon>
        <taxon>Sorbeoconcha</taxon>
        <taxon>Cerithioidea</taxon>
        <taxon>Batillariidae</taxon>
        <taxon>Batillaria</taxon>
    </lineage>
</organism>
<evidence type="ECO:0000313" key="1">
    <source>
        <dbReference type="EMBL" id="KAK7487574.1"/>
    </source>
</evidence>
<dbReference type="Proteomes" id="UP001519460">
    <property type="component" value="Unassembled WGS sequence"/>
</dbReference>
<gene>
    <name evidence="1" type="ORF">BaRGS_00021124</name>
</gene>